<reference evidence="2" key="2">
    <citation type="journal article" date="2010" name="Nature">
        <title>Comparative genomics reveals mobile pathogenicity chromosomes in Fusarium.</title>
        <authorList>
            <person name="Ma L.J."/>
            <person name="van der Does H.C."/>
            <person name="Borkovich K.A."/>
            <person name="Coleman J.J."/>
            <person name="Daboussi M.J."/>
            <person name="Di Pietro A."/>
            <person name="Dufresne M."/>
            <person name="Freitag M."/>
            <person name="Grabherr M."/>
            <person name="Henrissat B."/>
            <person name="Houterman P.M."/>
            <person name="Kang S."/>
            <person name="Shim W.B."/>
            <person name="Woloshuk C."/>
            <person name="Xie X."/>
            <person name="Xu J.R."/>
            <person name="Antoniw J."/>
            <person name="Baker S.E."/>
            <person name="Bluhm B.H."/>
            <person name="Breakspear A."/>
            <person name="Brown D.W."/>
            <person name="Butchko R.A."/>
            <person name="Chapman S."/>
            <person name="Coulson R."/>
            <person name="Coutinho P.M."/>
            <person name="Danchin E.G."/>
            <person name="Diener A."/>
            <person name="Gale L.R."/>
            <person name="Gardiner D.M."/>
            <person name="Goff S."/>
            <person name="Hammond-Kosack K.E."/>
            <person name="Hilburn K."/>
            <person name="Hua-Van A."/>
            <person name="Jonkers W."/>
            <person name="Kazan K."/>
            <person name="Kodira C.D."/>
            <person name="Koehrsen M."/>
            <person name="Kumar L."/>
            <person name="Lee Y.H."/>
            <person name="Li L."/>
            <person name="Manners J.M."/>
            <person name="Miranda-Saavedra D."/>
            <person name="Mukherjee M."/>
            <person name="Park G."/>
            <person name="Park J."/>
            <person name="Park S.Y."/>
            <person name="Proctor R.H."/>
            <person name="Regev A."/>
            <person name="Ruiz-Roldan M.C."/>
            <person name="Sain D."/>
            <person name="Sakthikumar S."/>
            <person name="Sykes S."/>
            <person name="Schwartz D.C."/>
            <person name="Turgeon B.G."/>
            <person name="Wapinski I."/>
            <person name="Yoder O."/>
            <person name="Young S."/>
            <person name="Zeng Q."/>
            <person name="Zhou S."/>
            <person name="Galagan J."/>
            <person name="Cuomo C.A."/>
            <person name="Kistler H.C."/>
            <person name="Rep M."/>
        </authorList>
    </citation>
    <scope>NUCLEOTIDE SEQUENCE [LARGE SCALE GENOMIC DNA]</scope>
    <source>
        <strain evidence="2">4287</strain>
    </source>
</reference>
<dbReference type="KEGG" id="fox:FOXG_19620"/>
<evidence type="ECO:0000313" key="3">
    <source>
        <dbReference type="Proteomes" id="UP000009097"/>
    </source>
</evidence>
<dbReference type="AlphaFoldDB" id="A0A0J9V456"/>
<protein>
    <submittedName>
        <fullName evidence="2">Uncharacterized protein</fullName>
    </submittedName>
</protein>
<proteinExistence type="predicted"/>
<dbReference type="Proteomes" id="UP000009097">
    <property type="component" value="Unassembled WGS sequence"/>
</dbReference>
<dbReference type="GeneID" id="28960326"/>
<reference evidence="2" key="1">
    <citation type="submission" date="2007-04" db="EMBL/GenBank/DDBJ databases">
        <authorList>
            <consortium name="The Broad Institute Genome Sequencing Platform"/>
            <person name="Birren B."/>
            <person name="Lander E."/>
            <person name="Galagan J."/>
            <person name="Nusbaum C."/>
            <person name="Devon K."/>
            <person name="Ma L.-J."/>
            <person name="Jaffe D."/>
            <person name="Butler J."/>
            <person name="Alvarez P."/>
            <person name="Gnerre S."/>
            <person name="Grabherr M."/>
            <person name="Kleber M."/>
            <person name="Mauceli E."/>
            <person name="Brockman W."/>
            <person name="MacCallum I.A."/>
            <person name="Young S."/>
            <person name="LaButti K."/>
            <person name="DeCaprio D."/>
            <person name="Crawford M."/>
            <person name="Koehrsen M."/>
            <person name="Engels R."/>
            <person name="Montgomery P."/>
            <person name="Pearson M."/>
            <person name="Howarth C."/>
            <person name="Larson L."/>
            <person name="White J."/>
            <person name="O'Leary S."/>
            <person name="Kodira C."/>
            <person name="Zeng Q."/>
            <person name="Yandava C."/>
            <person name="Alvarado L."/>
            <person name="Kistler C."/>
            <person name="Shim W.-B."/>
            <person name="Kang S."/>
            <person name="Woloshuk C."/>
        </authorList>
    </citation>
    <scope>NUCLEOTIDE SEQUENCE</scope>
    <source>
        <strain evidence="2">4287</strain>
    </source>
</reference>
<accession>A0A0J9V456</accession>
<feature type="region of interest" description="Disordered" evidence="1">
    <location>
        <begin position="1"/>
        <end position="72"/>
    </location>
</feature>
<dbReference type="EMBL" id="DS231704">
    <property type="protein sequence ID" value="KNB06274.1"/>
    <property type="molecule type" value="Genomic_DNA"/>
</dbReference>
<organism evidence="2 3">
    <name type="scientific">Fusarium oxysporum f. sp. lycopersici (strain 4287 / CBS 123668 / FGSC 9935 / NRRL 34936)</name>
    <name type="common">Fusarium vascular wilt of tomato</name>
    <dbReference type="NCBI Taxonomy" id="426428"/>
    <lineage>
        <taxon>Eukaryota</taxon>
        <taxon>Fungi</taxon>
        <taxon>Dikarya</taxon>
        <taxon>Ascomycota</taxon>
        <taxon>Pezizomycotina</taxon>
        <taxon>Sordariomycetes</taxon>
        <taxon>Hypocreomycetidae</taxon>
        <taxon>Hypocreales</taxon>
        <taxon>Nectriaceae</taxon>
        <taxon>Fusarium</taxon>
        <taxon>Fusarium oxysporum species complex</taxon>
    </lineage>
</organism>
<gene>
    <name evidence="2" type="ORF">FOXG_19620</name>
</gene>
<dbReference type="VEuPathDB" id="FungiDB:FOXG_19620"/>
<evidence type="ECO:0000313" key="2">
    <source>
        <dbReference type="EMBL" id="KNB06274.1"/>
    </source>
</evidence>
<dbReference type="RefSeq" id="XP_018244319.1">
    <property type="nucleotide sequence ID" value="XM_018399881.1"/>
</dbReference>
<feature type="compositionally biased region" description="Basic and acidic residues" evidence="1">
    <location>
        <begin position="35"/>
        <end position="44"/>
    </location>
</feature>
<sequence>MVCMPSRSPSPKEDSLRDTSSQSNDGGHNYTAKETIARRDKAKPAPETPAHRRSAHRIGASPSNDGFEKDEQ</sequence>
<name>A0A0J9V456_FUSO4</name>
<evidence type="ECO:0000256" key="1">
    <source>
        <dbReference type="SAM" id="MobiDB-lite"/>
    </source>
</evidence>